<dbReference type="PANTHER" id="PTHR32089">
    <property type="entry name" value="METHYL-ACCEPTING CHEMOTAXIS PROTEIN MCPB"/>
    <property type="match status" value="1"/>
</dbReference>
<dbReference type="STRING" id="1236971.JCM9152_2690"/>
<dbReference type="InterPro" id="IPR004089">
    <property type="entry name" value="MCPsignal_dom"/>
</dbReference>
<accession>W4QIR5</accession>
<evidence type="ECO:0000256" key="7">
    <source>
        <dbReference type="SAM" id="Coils"/>
    </source>
</evidence>
<dbReference type="SUPFAM" id="SSF58104">
    <property type="entry name" value="Methyl-accepting chemotaxis protein (MCP) signaling domain"/>
    <property type="match status" value="1"/>
</dbReference>
<evidence type="ECO:0000259" key="10">
    <source>
        <dbReference type="PROSITE" id="PS50885"/>
    </source>
</evidence>
<dbReference type="Gene3D" id="6.10.340.10">
    <property type="match status" value="1"/>
</dbReference>
<evidence type="ECO:0000256" key="5">
    <source>
        <dbReference type="ARBA" id="ARBA00029447"/>
    </source>
</evidence>
<proteinExistence type="inferred from homology"/>
<dbReference type="OrthoDB" id="2010115at2"/>
<comment type="similarity">
    <text evidence="5">Belongs to the methyl-accepting chemotaxis (MCP) protein family.</text>
</comment>
<dbReference type="Pfam" id="PF00015">
    <property type="entry name" value="MCPsignal"/>
    <property type="match status" value="1"/>
</dbReference>
<dbReference type="PROSITE" id="PS50111">
    <property type="entry name" value="CHEMOTAXIS_TRANSDUC_2"/>
    <property type="match status" value="1"/>
</dbReference>
<dbReference type="AlphaFoldDB" id="W4QIR5"/>
<dbReference type="GO" id="GO:0007165">
    <property type="term" value="P:signal transduction"/>
    <property type="evidence" value="ECO:0007669"/>
    <property type="project" value="UniProtKB-KW"/>
</dbReference>
<evidence type="ECO:0000313" key="11">
    <source>
        <dbReference type="EMBL" id="GAE31234.1"/>
    </source>
</evidence>
<keyword evidence="4 6" id="KW-0807">Transducer</keyword>
<evidence type="ECO:0000256" key="2">
    <source>
        <dbReference type="ARBA" id="ARBA00022475"/>
    </source>
</evidence>
<sequence>MSKKNHKKEHFFHSFWKKVNLRLRLLILLFSLLTISVTSVGLVSYILAERTTLASMENRLERETELIGHIAENLHFLYVSDQDYFMQLLNINIREQHETFLKEGIEADFLYVSENNVFPFNVSETTLPSITQDIISRISDSPNGLIHTELDGIDYTITFREMSEVNGTYAIIIPRHSYMAPVHRMSQLSTIVGVTIIIIATLLMLLFVRTITRPLTILQQTMRTVRDGDLQQTPFIKTTIPEILSLHKSYIAMIQHMRSIVTDLKRTTHDLELTGTQLSTSSENSLTSSQQLVESIHIVKEGAEQTAISSESNLTNLKQMKQKVEKMLLKMEQLANQSNEVGDSAKNGEKTVASLIQTFHTFLGDFTQLTQTIKDVKQHSSSIMNVVDLINEMAEQTKLLALNATIEAARAGDAGKGFAVVATEVRKLAEQSSKATEQISDSISNMEAKTLEANNEFNQMLEKTKSNLKMANSSKQSLDSLMQEISSVGNNLEQMKQEVEQFNHLLPALEQTSHSLTSISQETSASSEEMMATSDEQIQQVQATHQIGLTLTELSSSLSKLTKQFKVSD</sequence>
<dbReference type="EMBL" id="BAUU01000017">
    <property type="protein sequence ID" value="GAE31234.1"/>
    <property type="molecule type" value="Genomic_DNA"/>
</dbReference>
<dbReference type="GO" id="GO:0006935">
    <property type="term" value="P:chemotaxis"/>
    <property type="evidence" value="ECO:0007669"/>
    <property type="project" value="InterPro"/>
</dbReference>
<keyword evidence="8" id="KW-1133">Transmembrane helix</keyword>
<reference evidence="11" key="1">
    <citation type="journal article" date="2014" name="Genome Announc.">
        <title>Draft Genome Sequences of Three Alkaliphilic Bacillus Strains, Bacillus wakoensis JCM 9140T, Bacillus akibai JCM 9157T, and Bacillus hemicellulosilyticus JCM 9152T.</title>
        <authorList>
            <person name="Yuki M."/>
            <person name="Oshima K."/>
            <person name="Suda W."/>
            <person name="Oshida Y."/>
            <person name="Kitamura K."/>
            <person name="Iida T."/>
            <person name="Hattori M."/>
            <person name="Ohkuma M."/>
        </authorList>
    </citation>
    <scope>NUCLEOTIDE SEQUENCE [LARGE SCALE GENOMIC DNA]</scope>
    <source>
        <strain evidence="11">JCM 9152</strain>
    </source>
</reference>
<organism evidence="11 12">
    <name type="scientific">Halalkalibacter hemicellulosilyticusJCM 9152</name>
    <dbReference type="NCBI Taxonomy" id="1236971"/>
    <lineage>
        <taxon>Bacteria</taxon>
        <taxon>Bacillati</taxon>
        <taxon>Bacillota</taxon>
        <taxon>Bacilli</taxon>
        <taxon>Bacillales</taxon>
        <taxon>Bacillaceae</taxon>
        <taxon>Halalkalibacter</taxon>
    </lineage>
</organism>
<keyword evidence="7" id="KW-0175">Coiled coil</keyword>
<keyword evidence="3 8" id="KW-0472">Membrane</keyword>
<evidence type="ECO:0000256" key="6">
    <source>
        <dbReference type="PROSITE-ProRule" id="PRU00284"/>
    </source>
</evidence>
<dbReference type="Pfam" id="PF00672">
    <property type="entry name" value="HAMP"/>
    <property type="match status" value="1"/>
</dbReference>
<feature type="transmembrane region" description="Helical" evidence="8">
    <location>
        <begin position="188"/>
        <end position="208"/>
    </location>
</feature>
<name>W4QIR5_9BACI</name>
<comment type="subcellular location">
    <subcellularLocation>
        <location evidence="1">Cell membrane</location>
    </subcellularLocation>
</comment>
<feature type="transmembrane region" description="Helical" evidence="8">
    <location>
        <begin position="21"/>
        <end position="48"/>
    </location>
</feature>
<evidence type="ECO:0000256" key="4">
    <source>
        <dbReference type="ARBA" id="ARBA00023224"/>
    </source>
</evidence>
<evidence type="ECO:0000313" key="12">
    <source>
        <dbReference type="Proteomes" id="UP000018895"/>
    </source>
</evidence>
<dbReference type="PRINTS" id="PR00260">
    <property type="entry name" value="CHEMTRNSDUCR"/>
</dbReference>
<feature type="domain" description="HAMP" evidence="10">
    <location>
        <begin position="209"/>
        <end position="262"/>
    </location>
</feature>
<keyword evidence="8" id="KW-0812">Transmembrane</keyword>
<evidence type="ECO:0000256" key="1">
    <source>
        <dbReference type="ARBA" id="ARBA00004236"/>
    </source>
</evidence>
<keyword evidence="12" id="KW-1185">Reference proteome</keyword>
<keyword evidence="2" id="KW-1003">Cell membrane</keyword>
<comment type="caution">
    <text evidence="11">The sequence shown here is derived from an EMBL/GenBank/DDBJ whole genome shotgun (WGS) entry which is preliminary data.</text>
</comment>
<evidence type="ECO:0000256" key="8">
    <source>
        <dbReference type="SAM" id="Phobius"/>
    </source>
</evidence>
<feature type="coiled-coil region" evidence="7">
    <location>
        <begin position="443"/>
        <end position="512"/>
    </location>
</feature>
<evidence type="ECO:0000259" key="9">
    <source>
        <dbReference type="PROSITE" id="PS50111"/>
    </source>
</evidence>
<protein>
    <submittedName>
        <fullName evidence="11">Methyl-accepting chemotaxis protein</fullName>
    </submittedName>
</protein>
<gene>
    <name evidence="11" type="ORF">JCM9152_2690</name>
</gene>
<dbReference type="PROSITE" id="PS50885">
    <property type="entry name" value="HAMP"/>
    <property type="match status" value="1"/>
</dbReference>
<dbReference type="Gene3D" id="1.10.287.950">
    <property type="entry name" value="Methyl-accepting chemotaxis protein"/>
    <property type="match status" value="1"/>
</dbReference>
<dbReference type="InterPro" id="IPR004090">
    <property type="entry name" value="Chemotax_Me-accpt_rcpt"/>
</dbReference>
<feature type="domain" description="Methyl-accepting transducer" evidence="9">
    <location>
        <begin position="281"/>
        <end position="531"/>
    </location>
</feature>
<dbReference type="GO" id="GO:0004888">
    <property type="term" value="F:transmembrane signaling receptor activity"/>
    <property type="evidence" value="ECO:0007669"/>
    <property type="project" value="InterPro"/>
</dbReference>
<evidence type="ECO:0000256" key="3">
    <source>
        <dbReference type="ARBA" id="ARBA00023136"/>
    </source>
</evidence>
<dbReference type="GO" id="GO:0005886">
    <property type="term" value="C:plasma membrane"/>
    <property type="evidence" value="ECO:0007669"/>
    <property type="project" value="UniProtKB-SubCell"/>
</dbReference>
<dbReference type="RefSeq" id="WP_035344571.1">
    <property type="nucleotide sequence ID" value="NZ_BAUU01000017.1"/>
</dbReference>
<dbReference type="PANTHER" id="PTHR32089:SF112">
    <property type="entry name" value="LYSOZYME-LIKE PROTEIN-RELATED"/>
    <property type="match status" value="1"/>
</dbReference>
<dbReference type="InterPro" id="IPR003660">
    <property type="entry name" value="HAMP_dom"/>
</dbReference>
<dbReference type="Proteomes" id="UP000018895">
    <property type="component" value="Unassembled WGS sequence"/>
</dbReference>
<dbReference type="SMART" id="SM00283">
    <property type="entry name" value="MA"/>
    <property type="match status" value="1"/>
</dbReference>